<dbReference type="Proteomes" id="UP001056201">
    <property type="component" value="Chromosome 1"/>
</dbReference>
<evidence type="ECO:0000256" key="3">
    <source>
        <dbReference type="ARBA" id="ARBA00022729"/>
    </source>
</evidence>
<dbReference type="SMART" id="SM00912">
    <property type="entry name" value="Haemagg_act"/>
    <property type="match status" value="1"/>
</dbReference>
<dbReference type="NCBIfam" id="TIGR01901">
    <property type="entry name" value="adhes_NPXG"/>
    <property type="match status" value="1"/>
</dbReference>
<accession>A0ABY4RZ76</accession>
<evidence type="ECO:0000313" key="8">
    <source>
        <dbReference type="Proteomes" id="UP001056201"/>
    </source>
</evidence>
<dbReference type="InterPro" id="IPR012334">
    <property type="entry name" value="Pectin_lyas_fold"/>
</dbReference>
<dbReference type="Pfam" id="PF13018">
    <property type="entry name" value="ESPR"/>
    <property type="match status" value="1"/>
</dbReference>
<evidence type="ECO:0000259" key="6">
    <source>
        <dbReference type="SMART" id="SM00912"/>
    </source>
</evidence>
<evidence type="ECO:0000256" key="1">
    <source>
        <dbReference type="ARBA" id="ARBA00004613"/>
    </source>
</evidence>
<feature type="domain" description="Filamentous haemagglutinin FhaB/tRNA nuclease CdiA-like TPS" evidence="6">
    <location>
        <begin position="51"/>
        <end position="163"/>
    </location>
</feature>
<dbReference type="Pfam" id="PF05860">
    <property type="entry name" value="TPS"/>
    <property type="match status" value="1"/>
</dbReference>
<dbReference type="Pfam" id="PF18886">
    <property type="entry name" value="DUF5649"/>
    <property type="match status" value="5"/>
</dbReference>
<protein>
    <submittedName>
        <fullName evidence="7">YDG domain-containing protein</fullName>
    </submittedName>
</protein>
<dbReference type="InterPro" id="IPR008638">
    <property type="entry name" value="FhaB/CdiA-like_TPS"/>
</dbReference>
<gene>
    <name evidence="7" type="ORF">MW290_09640</name>
</gene>
<keyword evidence="2" id="KW-0964">Secreted</keyword>
<dbReference type="PANTHER" id="PTHR12338:SF8">
    <property type="entry name" value="HEME_HEMOPEXIN-BINDING PROTEIN"/>
    <property type="match status" value="1"/>
</dbReference>
<evidence type="ECO:0000256" key="2">
    <source>
        <dbReference type="ARBA" id="ARBA00022525"/>
    </source>
</evidence>
<reference evidence="7" key="1">
    <citation type="submission" date="2022-05" db="EMBL/GenBank/DDBJ databases">
        <title>An RpoN-dependent PEP-CTERM gene is involved in floc formation of an Aquincola tertiaricarbonis strain.</title>
        <authorList>
            <person name="Qiu D."/>
            <person name="Xia M."/>
        </authorList>
    </citation>
    <scope>NUCLEOTIDE SEQUENCE</scope>
    <source>
        <strain evidence="7">RN12</strain>
    </source>
</reference>
<feature type="region of interest" description="Disordered" evidence="4">
    <location>
        <begin position="393"/>
        <end position="417"/>
    </location>
</feature>
<dbReference type="InterPro" id="IPR024973">
    <property type="entry name" value="ESPR"/>
</dbReference>
<dbReference type="InterPro" id="IPR050909">
    <property type="entry name" value="Bact_Autotransporter_VF"/>
</dbReference>
<sequence length="3644" mass="354996">MNKTHRLVWNETTRTWVATAETARSRGKRSTGVLTLACALLPPAALAQPAPTALPSGGQVVAGQAAIHQNGAAMTVQQSSDRAAIDWQQFNVGRDARVQFQQPSAQSVTLNRVQGPDASQIFGRITANGQVFLSNPNGVYFAPGARVDVGGLVATTHRISLEDFMAGRTRFERQGATGSVVNEGELRAALGGYIALLAPEVRNQGLVIANLGTVALAAGEAFELQFDANHTLASLRVEASTLRAIVDNRSAVLAPGGLVILSAQALDRVQGGVVRNSGRIEATGLAQRGGRIVLEASGAIANSGSISANATADGPAGSVRLQAPEVVNSGSITAAGSAAHPQGGGIEIVAGDFTQTATGSIDASAPVQGGRVQVRASGAVELAGQVTVAATQAPPAPAAAPPVSGQPPADAPAPARGGEIDVQASKIHLPAATLDASGGDGGRIALHASEPAAPAPAAPVPVPAPERGQVLLQGATQLSTRGRRGQGGSITLLGDDLRLQEHTALDARGTTGGGRVRVGGGWQGGEGLYQATTVALDSGARIDASATEQGDGGSVVLWSDVTRDGSLTTAHGELLARAAGPGGQGGRIETSGHQVDTQGVRVDAGAPQGTGGLWLVDPYNYTIGSTQAATIAGTLNTGTSVIVTTEDNTTSQGASGNSGDVGNINVNSSISKTSGGDATLTLKAHGDITFNGASVTSSSGKLNLVLWSDWDSSNGGAIWLNGSSTAISVTTNGGHVWMGGNGYKAAGSSTTWNGLSVGTGVANSQATTTVFEGVNLNRVTLNTGGGHLSVAGTNNRYNSGEARLGVVVSNGSSVSTGIGSITVQGTLRERNDTLTTYADLYGVRIDSASLSSTGGAISIVGGDAATNTNNKGLSGYGVQLRNASVTSVSGAIDITGMVGVNNTSGGETRAGIRLEAAGDNTRTTVSSTSGNVTLTGTSYATNHAAGSGISMATSKAVNDDANHAAVKVVSQTGQVTLVGDSPHNDNTGSSGIAFNGDYYGRFFLGADESGPTHSRKLTLSASGLHAFNMAGGALRLLGSGELAIEPLRGNFKRGSNETPLLDFNVWWNFGSSHSALTLGMAGNNSDITVSNALSAAGPIHIHGRNLAVNANLTTTAAGGAILLKASGDITTNASRTLQTNNGDLTLWSDSDGTGGGAITLGQGNTLNTANGLSSQSTGGGAITLGGGRGSATASTALGSTVPAGAANSSTGNGITINFQDATLETSIISGGGAIRLVGSSSATNGMGIIWSERGTLDAGNGTLYLEGSIGSSNNTSVNGHGIELGAFGGTTTLRAGGGDAASAAITLLGTFHGSSAGWAGVQTNGGWMQATGAGGITVTAMTPNRGTGNSLNLGLDALAASGPIALTAEGRSGVGLRYGGKIGKAATTTTNNNNNNSTSAVTSSSSAVTLTGDALVVNGSIEVDTSGTLTVQPFNTSFSSALSWPVANFSVANITGLTLGKAGNTANITVNSAQTVAGPIRLIGGDLTLEAGLTATGSTVTLQASGTVSDTDSGFVSASGLLLLGGNVVLDSASTNIGTLAASGVASLDVRHSGALTIGTVSGTTGISATGPVAVSTESGDLTLAALVETTHTGTSAIVLNAGRATGAGTATGGNLIVSGSPSVSTGASGRATLYSGSVAGSTGLTALVGSGSGRFRYNSDESATNYSTALGSGLYGIYRERPTVSLGWNNQSMVYGTAQPANAYTVNSGSLVNGDVPTATLSGAGPSGAGHRPVSGSPYAVTDDGALQALGYNATASNGSLTVTRRTLTASFTGVDKVYDGGTAATVTLGDDRLAGDVMSLAYGSAGFLDKQAGNGKTVNVSGLTLSGADAGNYTLAATSGSTTAAITPRSLTVTWSGIDKVYDGGTTASVGSSDNRLNGDVLTVLRSADFADANAGNGKAVSVTGVSLSGADALNYSVAATGSTTAAITPKTLTLSASKEYDGSTALGAGAVSLGGLVGSETLGYSGGAASSARVATTGKYISSLTLLDGANGGRAANYALPTLNAANAPVTITPRALTATAAIGGTTTKAYDGTTAASGATVSGSISGAIAGDTLALDASGLTLSYDSAHVASASQIAATGSTGFTIGSSSSGSQASDYSFIGPSIAAVAGSITPKALTAAASIGGILSKVYDGSDAANGATVSGSVSGAIAGDALALDTSALTLAYNSAHVANATQIAASGSAGFIINGSTSGSQASDYSFTAPTIAAVAGSITPKALTASASIGGNTTKTYDGSTAASGATVSGSVSGAIAGDALALDTSTLTLAYNSAHVASATQIAASGSAGFVINGSASGSQASDYSFTAPTIAPVAGSITPKALTAAASIGGTLTKVYDGSAAAPGATVSGNVGGAIAGDTLALNASGLTLSYDSAHVASATQIAASGSAGFVINGSASGSQASDYSFTGPSIAAVAGSITPKALTATAAIGGTTSKVYDGTTAAIGNTVSGSISGAIAGDTLALDASGLTLAYDSAHVASASRISASGSTGFAIGASSNGSQASDYSFSEPSIASVAGSITPKTVTVSGLTAASKVYDGTDAVTLTHIGSLSGLVGSETLGLSLAQATFDSAQAGSGKTVTASGYVLSNGSGGLASNYQLASTSATTTADITKAVLTVIANNDARFVTQADASGYAGVVYSGFAAGETVAVLSGAATVTRSNPGDNAAGQYAGVLVPDTSGLSSGNYSFVARNGDFTIVPAGQLLVRVAPTTTAYGNASQYTLASAQYLDNGNVIRNVGITSAGGDRFTLDDGVGGSASLTLVPAGAGTSSAGWTRVGAWQLAPTNVSTQNAGNFSNTPTVVGSETVVARAVSISASGGISKVYDGTVGMQGLSLQINGAEAADQLSVNATGSFASKNAGSNLAYTITGVALTGADADNYTLANGGVFGGSNGSITPRSLTTTYTGVNKVYDGGTTANVIVGDNRIAGDTLTVQVAANFSDKNVGTGKQVTVTGASLAGPDAGNYTLTTTGGSTTADITRLNSVTWTGGASGNWFDPANWAGGAVPDLANVANVVIPAGVVVRFDTAGAVAPAQTGPVQIDSLGGTGGGLVQANGALDVGSGGVALASLTQQGGVLNSAGNIALNDFSQTGGDTRTQGNLTVDGQFNQGPNGSVAVGGNTTITDTAGGTTIGNLQTGGNLAITSTAGDITQAAGTTIVADGTTTLDAAGSNVSLDGAANDFRGPLNATGQNITVVDGAGGLVLGNIAATGGLNATSTGGDVTQQAGSVISVSGDTTVSAAGSNITLDGAANDFRGPLNATGQNITVVDGTGGLVLGNIAATGGLNATSTGGDVAQQAGSVINVNGTTTIDAAGSNITLDGAANDFRGPLNATGQNITVVDGTGGLVIGNIAATGGLNATSTGGDVTQQAGSAISVSGDTTVSAAGSNVTLDGAANDFRGPLNATGQNITVVDGTGGLVLGNIAATGSLNATSTGGGITQSSGSRLVVQGTAALSSPGFRVDLATAGNSFGAGLLVNGASPSSQTPVPLVLPPVVPPAPLPVPATAPQAIEASALRADPAGSTVTIAGSGTRTAQALGDGVAVRVLDDPRTQGTGLVAVQVPRQMLATGFSFALPEALTAGLPPDTPVTATLESGEPLPAWLQFDAQRRRFSATAVPENGLPLRLRLRMGDRTVVILVTAAAATP</sequence>
<proteinExistence type="predicted"/>
<evidence type="ECO:0000313" key="7">
    <source>
        <dbReference type="EMBL" id="URI06188.1"/>
    </source>
</evidence>
<keyword evidence="8" id="KW-1185">Reference proteome</keyword>
<dbReference type="RefSeq" id="WP_250194452.1">
    <property type="nucleotide sequence ID" value="NZ_CP097635.1"/>
</dbReference>
<evidence type="ECO:0000256" key="4">
    <source>
        <dbReference type="SAM" id="MobiDB-lite"/>
    </source>
</evidence>
<dbReference type="InterPro" id="IPR041248">
    <property type="entry name" value="YDG"/>
</dbReference>
<feature type="signal peptide" evidence="5">
    <location>
        <begin position="1"/>
        <end position="47"/>
    </location>
</feature>
<name>A0ABY4RZ76_AQUTE</name>
<evidence type="ECO:0000256" key="5">
    <source>
        <dbReference type="SAM" id="SignalP"/>
    </source>
</evidence>
<dbReference type="Gene3D" id="2.160.20.10">
    <property type="entry name" value="Single-stranded right-handed beta-helix, Pectin lyase-like"/>
    <property type="match status" value="2"/>
</dbReference>
<organism evidence="7 8">
    <name type="scientific">Aquincola tertiaricarbonis</name>
    <dbReference type="NCBI Taxonomy" id="391953"/>
    <lineage>
        <taxon>Bacteria</taxon>
        <taxon>Pseudomonadati</taxon>
        <taxon>Pseudomonadota</taxon>
        <taxon>Betaproteobacteria</taxon>
        <taxon>Burkholderiales</taxon>
        <taxon>Sphaerotilaceae</taxon>
        <taxon>Aquincola</taxon>
    </lineage>
</organism>
<feature type="chain" id="PRO_5046053920" evidence="5">
    <location>
        <begin position="48"/>
        <end position="3644"/>
    </location>
</feature>
<comment type="subcellular location">
    <subcellularLocation>
        <location evidence="1">Secreted</location>
    </subcellularLocation>
</comment>
<dbReference type="InterPro" id="IPR011050">
    <property type="entry name" value="Pectin_lyase_fold/virulence"/>
</dbReference>
<dbReference type="Pfam" id="PF18657">
    <property type="entry name" value="YDG"/>
    <property type="match status" value="11"/>
</dbReference>
<dbReference type="PANTHER" id="PTHR12338">
    <property type="entry name" value="AUTOTRANSPORTER"/>
    <property type="match status" value="1"/>
</dbReference>
<dbReference type="EMBL" id="CP097635">
    <property type="protein sequence ID" value="URI06188.1"/>
    <property type="molecule type" value="Genomic_DNA"/>
</dbReference>
<feature type="compositionally biased region" description="Low complexity" evidence="4">
    <location>
        <begin position="401"/>
        <end position="415"/>
    </location>
</feature>
<dbReference type="InterPro" id="IPR043709">
    <property type="entry name" value="DUF5649"/>
</dbReference>
<dbReference type="SUPFAM" id="SSF51126">
    <property type="entry name" value="Pectin lyase-like"/>
    <property type="match status" value="1"/>
</dbReference>
<keyword evidence="3 5" id="KW-0732">Signal</keyword>